<dbReference type="Proteomes" id="UP000054359">
    <property type="component" value="Unassembled WGS sequence"/>
</dbReference>
<accession>A0A087UYY4</accession>
<dbReference type="PANTHER" id="PTHR20966:SF2">
    <property type="entry name" value="ANKYRIN REPEAT AND SOCS BOX PROTEIN 17"/>
    <property type="match status" value="1"/>
</dbReference>
<dbReference type="Pfam" id="PF07525">
    <property type="entry name" value="SOCS_box"/>
    <property type="match status" value="1"/>
</dbReference>
<dbReference type="InterPro" id="IPR001496">
    <property type="entry name" value="SOCS_box"/>
</dbReference>
<dbReference type="GO" id="GO:0035556">
    <property type="term" value="P:intracellular signal transduction"/>
    <property type="evidence" value="ECO:0007669"/>
    <property type="project" value="InterPro"/>
</dbReference>
<dbReference type="FunFam" id="1.10.750.20:FF:000001">
    <property type="entry name" value="Ankyrin repeat and SOCS box containing 1"/>
    <property type="match status" value="1"/>
</dbReference>
<dbReference type="OrthoDB" id="6419934at2759"/>
<reference evidence="4 5" key="1">
    <citation type="submission" date="2013-11" db="EMBL/GenBank/DDBJ databases">
        <title>Genome sequencing of Stegodyphus mimosarum.</title>
        <authorList>
            <person name="Bechsgaard J."/>
        </authorList>
    </citation>
    <scope>NUCLEOTIDE SEQUENCE [LARGE SCALE GENOMIC DNA]</scope>
</reference>
<keyword evidence="1" id="KW-0833">Ubl conjugation pathway</keyword>
<evidence type="ECO:0000259" key="3">
    <source>
        <dbReference type="PROSITE" id="PS50225"/>
    </source>
</evidence>
<dbReference type="PROSITE" id="PS50225">
    <property type="entry name" value="SOCS"/>
    <property type="match status" value="1"/>
</dbReference>
<dbReference type="EMBL" id="KK122359">
    <property type="protein sequence ID" value="KFM82573.1"/>
    <property type="molecule type" value="Genomic_DNA"/>
</dbReference>
<keyword evidence="5" id="KW-1185">Reference proteome</keyword>
<evidence type="ECO:0000313" key="4">
    <source>
        <dbReference type="EMBL" id="KFM82573.1"/>
    </source>
</evidence>
<sequence length="432" mass="50740">MEKPRYPFCVSLEALNLVDYDDRCNNFLTAQAPKLKLALILLQTLTDECKIMTDRNGVEFDMSRLRHFMKSLPTSLSFERDAISLLTTAKYAFFEKRLLTILKTNIFKDYVSLLKRRLNKCAIVEEVKNLLGKFLKVCHIVPRPLEISDEDIEIYEFMAELLEFCYNVNVQDSHMVISLLKIIIDWYTKDIADTRHVRQPLYKQGFLRYILKHSMKARFDLSSFCSKHPSALWDYSRSFSVLNAVAFGNVERTLTLLQHGVEIFTVGDLEESGHGIANIPQVIPPRHLFILQMMHMMRSINLLILNAVRSTDFGLYSATQDQKRSFELVWRAIPDPLIKYKEISLAILKEYCFLERHYVTNPMRYEKNWKYLLMYESCFKDMATGPKEPRTLKHLCRCTIRKSLKEAWKLPLGIFQLRLPKILQDYLNLEFD</sequence>
<gene>
    <name evidence="4" type="ORF">X975_10876</name>
</gene>
<dbReference type="CDD" id="cd03716">
    <property type="entry name" value="SOCS_ASB_like"/>
    <property type="match status" value="1"/>
</dbReference>
<evidence type="ECO:0000313" key="5">
    <source>
        <dbReference type="Proteomes" id="UP000054359"/>
    </source>
</evidence>
<name>A0A087UYY4_STEMI</name>
<organism evidence="4 5">
    <name type="scientific">Stegodyphus mimosarum</name>
    <name type="common">African social velvet spider</name>
    <dbReference type="NCBI Taxonomy" id="407821"/>
    <lineage>
        <taxon>Eukaryota</taxon>
        <taxon>Metazoa</taxon>
        <taxon>Ecdysozoa</taxon>
        <taxon>Arthropoda</taxon>
        <taxon>Chelicerata</taxon>
        <taxon>Arachnida</taxon>
        <taxon>Araneae</taxon>
        <taxon>Araneomorphae</taxon>
        <taxon>Entelegynae</taxon>
        <taxon>Eresoidea</taxon>
        <taxon>Eresidae</taxon>
        <taxon>Stegodyphus</taxon>
    </lineage>
</organism>
<dbReference type="InterPro" id="IPR039147">
    <property type="entry name" value="ASB17"/>
</dbReference>
<dbReference type="Gene3D" id="1.10.750.20">
    <property type="entry name" value="SOCS box"/>
    <property type="match status" value="1"/>
</dbReference>
<dbReference type="InterPro" id="IPR036036">
    <property type="entry name" value="SOCS_box-like_dom_sf"/>
</dbReference>
<evidence type="ECO:0000256" key="1">
    <source>
        <dbReference type="ARBA" id="ARBA00022786"/>
    </source>
</evidence>
<evidence type="ECO:0000256" key="2">
    <source>
        <dbReference type="ARBA" id="ARBA00023043"/>
    </source>
</evidence>
<proteinExistence type="predicted"/>
<dbReference type="PANTHER" id="PTHR20966">
    <property type="entry name" value="ANKYRIN REPEAT AND SOCS BOX PROTEIN 17"/>
    <property type="match status" value="1"/>
</dbReference>
<dbReference type="AlphaFoldDB" id="A0A087UYY4"/>
<dbReference type="SUPFAM" id="SSF158235">
    <property type="entry name" value="SOCS box-like"/>
    <property type="match status" value="1"/>
</dbReference>
<dbReference type="SMART" id="SM00969">
    <property type="entry name" value="SOCS_box"/>
    <property type="match status" value="1"/>
</dbReference>
<keyword evidence="2" id="KW-0040">ANK repeat</keyword>
<feature type="domain" description="SOCS box" evidence="3">
    <location>
        <begin position="386"/>
        <end position="427"/>
    </location>
</feature>
<protein>
    <recommendedName>
        <fullName evidence="3">SOCS box domain-containing protein</fullName>
    </recommendedName>
</protein>
<feature type="non-terminal residue" evidence="4">
    <location>
        <position position="432"/>
    </location>
</feature>